<reference evidence="1 2" key="1">
    <citation type="journal article" date="2019" name="Sci. Rep.">
        <title>Orb-weaving spider Araneus ventricosus genome elucidates the spidroin gene catalogue.</title>
        <authorList>
            <person name="Kono N."/>
            <person name="Nakamura H."/>
            <person name="Ohtoshi R."/>
            <person name="Moran D.A.P."/>
            <person name="Shinohara A."/>
            <person name="Yoshida Y."/>
            <person name="Fujiwara M."/>
            <person name="Mori M."/>
            <person name="Tomita M."/>
            <person name="Arakawa K."/>
        </authorList>
    </citation>
    <scope>NUCLEOTIDE SEQUENCE [LARGE SCALE GENOMIC DNA]</scope>
</reference>
<evidence type="ECO:0000313" key="2">
    <source>
        <dbReference type="Proteomes" id="UP000499080"/>
    </source>
</evidence>
<protein>
    <submittedName>
        <fullName evidence="1">Uncharacterized protein</fullName>
    </submittedName>
</protein>
<gene>
    <name evidence="1" type="ORF">AVEN_125816_1</name>
</gene>
<dbReference type="Proteomes" id="UP000499080">
    <property type="component" value="Unassembled WGS sequence"/>
</dbReference>
<comment type="caution">
    <text evidence="1">The sequence shown here is derived from an EMBL/GenBank/DDBJ whole genome shotgun (WGS) entry which is preliminary data.</text>
</comment>
<organism evidence="1 2">
    <name type="scientific">Araneus ventricosus</name>
    <name type="common">Orbweaver spider</name>
    <name type="synonym">Epeira ventricosa</name>
    <dbReference type="NCBI Taxonomy" id="182803"/>
    <lineage>
        <taxon>Eukaryota</taxon>
        <taxon>Metazoa</taxon>
        <taxon>Ecdysozoa</taxon>
        <taxon>Arthropoda</taxon>
        <taxon>Chelicerata</taxon>
        <taxon>Arachnida</taxon>
        <taxon>Araneae</taxon>
        <taxon>Araneomorphae</taxon>
        <taxon>Entelegynae</taxon>
        <taxon>Araneoidea</taxon>
        <taxon>Araneidae</taxon>
        <taxon>Araneus</taxon>
    </lineage>
</organism>
<name>A0A4Y2V790_ARAVE</name>
<accession>A0A4Y2V790</accession>
<feature type="non-terminal residue" evidence="1">
    <location>
        <position position="67"/>
    </location>
</feature>
<evidence type="ECO:0000313" key="1">
    <source>
        <dbReference type="EMBL" id="GBO20428.1"/>
    </source>
</evidence>
<dbReference type="AlphaFoldDB" id="A0A4Y2V790"/>
<dbReference type="EMBL" id="BGPR01043779">
    <property type="protein sequence ID" value="GBO20428.1"/>
    <property type="molecule type" value="Genomic_DNA"/>
</dbReference>
<sequence length="67" mass="7392">MSGSDSGNTTNQFGCRDSSHSLLVQVRNFYCSKTLCSVDSHGKTRWSSQKTPGHLLVIMLRIATFQA</sequence>
<proteinExistence type="predicted"/>
<keyword evidence="2" id="KW-1185">Reference proteome</keyword>